<evidence type="ECO:0000256" key="2">
    <source>
        <dbReference type="ARBA" id="ARBA00022454"/>
    </source>
</evidence>
<evidence type="ECO:0000256" key="5">
    <source>
        <dbReference type="ARBA" id="ARBA00022691"/>
    </source>
</evidence>
<dbReference type="InterPro" id="IPR050973">
    <property type="entry name" value="H3K9_Histone-Lys_N-MTase"/>
</dbReference>
<dbReference type="STRING" id="61395.A0A1Y1WJX3"/>
<evidence type="ECO:0000256" key="7">
    <source>
        <dbReference type="ARBA" id="ARBA00022833"/>
    </source>
</evidence>
<proteinExistence type="predicted"/>
<feature type="non-terminal residue" evidence="9">
    <location>
        <position position="147"/>
    </location>
</feature>
<feature type="non-terminal residue" evidence="9">
    <location>
        <position position="1"/>
    </location>
</feature>
<dbReference type="InterPro" id="IPR046341">
    <property type="entry name" value="SET_dom_sf"/>
</dbReference>
<dbReference type="RefSeq" id="XP_040747091.1">
    <property type="nucleotide sequence ID" value="XM_040884100.1"/>
</dbReference>
<sequence>IYECSYMCKCSKDCPNRAIQRGSNLKLTIFRTTRKGWGVCTEQPIRRGQYICRYTGELLTFQESDTRNTSDMTYLFDLDKEVPIGEQPEYTIDARRYGNVSRFFNHSCDPNLTAFAAYVTHLNPMMTELAFFANCDIMPGKELTFDY</sequence>
<evidence type="ECO:0000256" key="3">
    <source>
        <dbReference type="ARBA" id="ARBA00022603"/>
    </source>
</evidence>
<dbReference type="Proteomes" id="UP000193922">
    <property type="component" value="Unassembled WGS sequence"/>
</dbReference>
<dbReference type="Pfam" id="PF00856">
    <property type="entry name" value="SET"/>
    <property type="match status" value="1"/>
</dbReference>
<comment type="caution">
    <text evidence="9">The sequence shown here is derived from an EMBL/GenBank/DDBJ whole genome shotgun (WGS) entry which is preliminary data.</text>
</comment>
<dbReference type="GeneID" id="63800748"/>
<dbReference type="AlphaFoldDB" id="A0A1Y1WJX3"/>
<organism evidence="9 10">
    <name type="scientific">Linderina pennispora</name>
    <dbReference type="NCBI Taxonomy" id="61395"/>
    <lineage>
        <taxon>Eukaryota</taxon>
        <taxon>Fungi</taxon>
        <taxon>Fungi incertae sedis</taxon>
        <taxon>Zoopagomycota</taxon>
        <taxon>Kickxellomycotina</taxon>
        <taxon>Kickxellomycetes</taxon>
        <taxon>Kickxellales</taxon>
        <taxon>Kickxellaceae</taxon>
        <taxon>Linderina</taxon>
    </lineage>
</organism>
<keyword evidence="6" id="KW-0479">Metal-binding</keyword>
<keyword evidence="5" id="KW-0949">S-adenosyl-L-methionine</keyword>
<dbReference type="EMBL" id="MCFD01000001">
    <property type="protein sequence ID" value="ORX73880.1"/>
    <property type="molecule type" value="Genomic_DNA"/>
</dbReference>
<dbReference type="InterPro" id="IPR001214">
    <property type="entry name" value="SET_dom"/>
</dbReference>
<accession>A0A1Y1WJX3</accession>
<comment type="subcellular location">
    <subcellularLocation>
        <location evidence="1">Chromosome</location>
    </subcellularLocation>
</comment>
<keyword evidence="3" id="KW-0489">Methyltransferase</keyword>
<dbReference type="GO" id="GO:0005694">
    <property type="term" value="C:chromosome"/>
    <property type="evidence" value="ECO:0007669"/>
    <property type="project" value="UniProtKB-SubCell"/>
</dbReference>
<dbReference type="PANTHER" id="PTHR46223">
    <property type="entry name" value="HISTONE-LYSINE N-METHYLTRANSFERASE SUV39H"/>
    <property type="match status" value="1"/>
</dbReference>
<keyword evidence="7" id="KW-0862">Zinc</keyword>
<dbReference type="GO" id="GO:0046872">
    <property type="term" value="F:metal ion binding"/>
    <property type="evidence" value="ECO:0007669"/>
    <property type="project" value="UniProtKB-KW"/>
</dbReference>
<keyword evidence="2" id="KW-0158">Chromosome</keyword>
<dbReference type="SUPFAM" id="SSF82199">
    <property type="entry name" value="SET domain"/>
    <property type="match status" value="1"/>
</dbReference>
<evidence type="ECO:0000256" key="4">
    <source>
        <dbReference type="ARBA" id="ARBA00022679"/>
    </source>
</evidence>
<evidence type="ECO:0000313" key="10">
    <source>
        <dbReference type="Proteomes" id="UP000193922"/>
    </source>
</evidence>
<reference evidence="9 10" key="1">
    <citation type="submission" date="2016-07" db="EMBL/GenBank/DDBJ databases">
        <title>Pervasive Adenine N6-methylation of Active Genes in Fungi.</title>
        <authorList>
            <consortium name="DOE Joint Genome Institute"/>
            <person name="Mondo S.J."/>
            <person name="Dannebaum R.O."/>
            <person name="Kuo R.C."/>
            <person name="Labutti K."/>
            <person name="Haridas S."/>
            <person name="Kuo A."/>
            <person name="Salamov A."/>
            <person name="Ahrendt S.R."/>
            <person name="Lipzen A."/>
            <person name="Sullivan W."/>
            <person name="Andreopoulos W.B."/>
            <person name="Clum A."/>
            <person name="Lindquist E."/>
            <person name="Daum C."/>
            <person name="Ramamoorthy G.K."/>
            <person name="Gryganskyi A."/>
            <person name="Culley D."/>
            <person name="Magnuson J.K."/>
            <person name="James T.Y."/>
            <person name="O'Malley M.A."/>
            <person name="Stajich J.E."/>
            <person name="Spatafora J.W."/>
            <person name="Visel A."/>
            <person name="Grigoriev I.V."/>
        </authorList>
    </citation>
    <scope>NUCLEOTIDE SEQUENCE [LARGE SCALE GENOMIC DNA]</scope>
    <source>
        <strain evidence="9 10">ATCC 12442</strain>
    </source>
</reference>
<keyword evidence="10" id="KW-1185">Reference proteome</keyword>
<feature type="domain" description="SET" evidence="8">
    <location>
        <begin position="25"/>
        <end position="147"/>
    </location>
</feature>
<gene>
    <name evidence="9" type="ORF">DL89DRAFT_206720</name>
</gene>
<evidence type="ECO:0000313" key="9">
    <source>
        <dbReference type="EMBL" id="ORX73880.1"/>
    </source>
</evidence>
<dbReference type="GO" id="GO:0032259">
    <property type="term" value="P:methylation"/>
    <property type="evidence" value="ECO:0007669"/>
    <property type="project" value="UniProtKB-KW"/>
</dbReference>
<name>A0A1Y1WJX3_9FUNG</name>
<dbReference type="SMART" id="SM00317">
    <property type="entry name" value="SET"/>
    <property type="match status" value="1"/>
</dbReference>
<evidence type="ECO:0000256" key="6">
    <source>
        <dbReference type="ARBA" id="ARBA00022723"/>
    </source>
</evidence>
<evidence type="ECO:0000259" key="8">
    <source>
        <dbReference type="PROSITE" id="PS50280"/>
    </source>
</evidence>
<keyword evidence="4" id="KW-0808">Transferase</keyword>
<protein>
    <submittedName>
        <fullName evidence="9">SET domain-containing protein</fullName>
    </submittedName>
</protein>
<dbReference type="OrthoDB" id="308383at2759"/>
<evidence type="ECO:0000256" key="1">
    <source>
        <dbReference type="ARBA" id="ARBA00004286"/>
    </source>
</evidence>
<dbReference type="Gene3D" id="2.170.270.10">
    <property type="entry name" value="SET domain"/>
    <property type="match status" value="1"/>
</dbReference>
<dbReference type="PROSITE" id="PS50280">
    <property type="entry name" value="SET"/>
    <property type="match status" value="1"/>
</dbReference>
<dbReference type="PANTHER" id="PTHR46223:SF3">
    <property type="entry name" value="HISTONE-LYSINE N-METHYLTRANSFERASE SET-23"/>
    <property type="match status" value="1"/>
</dbReference>
<dbReference type="GO" id="GO:0008168">
    <property type="term" value="F:methyltransferase activity"/>
    <property type="evidence" value="ECO:0007669"/>
    <property type="project" value="UniProtKB-KW"/>
</dbReference>